<organism evidence="1 2">
    <name type="scientific">Lysobacter niastensis</name>
    <dbReference type="NCBI Taxonomy" id="380629"/>
    <lineage>
        <taxon>Bacteria</taxon>
        <taxon>Pseudomonadati</taxon>
        <taxon>Pseudomonadota</taxon>
        <taxon>Gammaproteobacteria</taxon>
        <taxon>Lysobacterales</taxon>
        <taxon>Lysobacteraceae</taxon>
        <taxon>Lysobacter</taxon>
    </lineage>
</organism>
<reference evidence="1 2" key="1">
    <citation type="submission" date="2023-07" db="EMBL/GenBank/DDBJ databases">
        <title>Sorghum-associated microbial communities from plants grown in Nebraska, USA.</title>
        <authorList>
            <person name="Schachtman D."/>
        </authorList>
    </citation>
    <scope>NUCLEOTIDE SEQUENCE [LARGE SCALE GENOMIC DNA]</scope>
    <source>
        <strain evidence="1 2">BE198</strain>
    </source>
</reference>
<keyword evidence="2" id="KW-1185">Reference proteome</keyword>
<dbReference type="Proteomes" id="UP001251524">
    <property type="component" value="Unassembled WGS sequence"/>
</dbReference>
<gene>
    <name evidence="1" type="ORF">J2X06_003634</name>
</gene>
<evidence type="ECO:0000313" key="1">
    <source>
        <dbReference type="EMBL" id="MDR7136395.1"/>
    </source>
</evidence>
<sequence>MCGAVYRHNGKTVSVHVTTAAHIKQAVAETGRLFMGPDAEVTFSLPAFRVVGQSYLHPQCRARPNNSFKPKPLRGSA</sequence>
<proteinExistence type="predicted"/>
<name>A0ABU1WG61_9GAMM</name>
<dbReference type="EMBL" id="JAVDVY010000005">
    <property type="protein sequence ID" value="MDR7136395.1"/>
    <property type="molecule type" value="Genomic_DNA"/>
</dbReference>
<accession>A0ABU1WG61</accession>
<evidence type="ECO:0000313" key="2">
    <source>
        <dbReference type="Proteomes" id="UP001251524"/>
    </source>
</evidence>
<protein>
    <submittedName>
        <fullName evidence="1">Uncharacterized protein</fullName>
    </submittedName>
</protein>
<comment type="caution">
    <text evidence="1">The sequence shown here is derived from an EMBL/GenBank/DDBJ whole genome shotgun (WGS) entry which is preliminary data.</text>
</comment>